<reference evidence="11 12" key="1">
    <citation type="submission" date="2017-11" db="EMBL/GenBank/DDBJ databases">
        <authorList>
            <person name="Kracher B."/>
        </authorList>
    </citation>
    <scope>NUCLEOTIDE SEQUENCE [LARGE SCALE GENOMIC DNA]</scope>
    <source>
        <strain evidence="11 12">RACE1</strain>
    </source>
</reference>
<evidence type="ECO:0000256" key="2">
    <source>
        <dbReference type="ARBA" id="ARBA00010992"/>
    </source>
</evidence>
<name>A0A383UYS3_BLUHO</name>
<sequence>MSLVEKNNLYCTAKHDEGLAAEGDPTDRRELQLLREAEEAQMLEKNMALGTAVKLWWPAILFSVAVSTGVIMEGYDNLLLAQFYALPAFCKRYGAPIGENGAYEIPPAWQAGLSNGVMVGEIIGLHINAAAIDRFGYKKTMYGALVAICSFIFIPFFAPNLIVLLVGEILCGIPWGVFQTLTCSYASDVCPVKLRPFLTTYTNLCWVIGQLIGSGVLRGLVERPDEWSYRIPFAIQWFWPVPITIAIIFAPESPWWLVRHDRLEDARKSIVTLTSTKDAPASFSIDKTLSMIVVTNNMEMANSMTAGYADCFRGTNLRRTEISCITWVIQNLCGSAFMGYSTYFYVRAGLPTVMAFNMTLVQYAIGFGGTFASWSLMGKFGRRTLFLTGLTGLFFVLLSIGICGMIDNKASGWAIGSLLVLYTAIYDSSIGPLTYSLVSEIPSTRLKNKTVVLARNVFNLAGMMNYIIVPYMLNPAAWNWGGKSGFFWAGVCCLCLLWAYFRLPEPKDRSYAELDELFEKKISARKFSSTILHQTG</sequence>
<dbReference type="NCBIfam" id="TIGR00879">
    <property type="entry name" value="SP"/>
    <property type="match status" value="1"/>
</dbReference>
<dbReference type="GO" id="GO:0016020">
    <property type="term" value="C:membrane"/>
    <property type="evidence" value="ECO:0007669"/>
    <property type="project" value="UniProtKB-SubCell"/>
</dbReference>
<keyword evidence="3 8" id="KW-0813">Transport</keyword>
<feature type="transmembrane region" description="Helical" evidence="9">
    <location>
        <begin position="141"/>
        <end position="158"/>
    </location>
</feature>
<evidence type="ECO:0000313" key="12">
    <source>
        <dbReference type="Proteomes" id="UP000275772"/>
    </source>
</evidence>
<dbReference type="InterPro" id="IPR003663">
    <property type="entry name" value="Sugar/inositol_transpt"/>
</dbReference>
<feature type="transmembrane region" description="Helical" evidence="9">
    <location>
        <begin position="237"/>
        <end position="258"/>
    </location>
</feature>
<dbReference type="PANTHER" id="PTHR48022:SF5">
    <property type="entry name" value="ALPHA-GLUCOSIDES PERMEASE MPH2-RELATED"/>
    <property type="match status" value="1"/>
</dbReference>
<comment type="subcellular location">
    <subcellularLocation>
        <location evidence="1">Membrane</location>
        <topology evidence="1">Multi-pass membrane protein</topology>
    </subcellularLocation>
</comment>
<feature type="transmembrane region" description="Helical" evidence="9">
    <location>
        <begin position="352"/>
        <end position="372"/>
    </location>
</feature>
<keyword evidence="7 9" id="KW-0472">Membrane</keyword>
<dbReference type="FunFam" id="1.20.1250.20:FF:000254">
    <property type="entry name" value="MAL31p Maltose permease"/>
    <property type="match status" value="1"/>
</dbReference>
<proteinExistence type="inferred from homology"/>
<dbReference type="InterPro" id="IPR050360">
    <property type="entry name" value="MFS_Sugar_Transporters"/>
</dbReference>
<dbReference type="InterPro" id="IPR005828">
    <property type="entry name" value="MFS_sugar_transport-like"/>
</dbReference>
<keyword evidence="5 9" id="KW-0812">Transmembrane</keyword>
<dbReference type="Pfam" id="PF00083">
    <property type="entry name" value="Sugar_tr"/>
    <property type="match status" value="1"/>
</dbReference>
<keyword evidence="6 9" id="KW-1133">Transmembrane helix</keyword>
<evidence type="ECO:0000313" key="11">
    <source>
        <dbReference type="EMBL" id="SZF04725.1"/>
    </source>
</evidence>
<feature type="transmembrane region" description="Helical" evidence="9">
    <location>
        <begin position="55"/>
        <end position="75"/>
    </location>
</feature>
<evidence type="ECO:0000256" key="6">
    <source>
        <dbReference type="ARBA" id="ARBA00022989"/>
    </source>
</evidence>
<feature type="transmembrane region" description="Helical" evidence="9">
    <location>
        <begin position="413"/>
        <end position="438"/>
    </location>
</feature>
<accession>A0A383UYS3</accession>
<dbReference type="EMBL" id="UNSH01000067">
    <property type="protein sequence ID" value="SZF04725.1"/>
    <property type="molecule type" value="Genomic_DNA"/>
</dbReference>
<keyword evidence="4" id="KW-0762">Sugar transport</keyword>
<evidence type="ECO:0000256" key="3">
    <source>
        <dbReference type="ARBA" id="ARBA00022448"/>
    </source>
</evidence>
<evidence type="ECO:0000256" key="4">
    <source>
        <dbReference type="ARBA" id="ARBA00022597"/>
    </source>
</evidence>
<evidence type="ECO:0000256" key="5">
    <source>
        <dbReference type="ARBA" id="ARBA00022692"/>
    </source>
</evidence>
<dbReference type="GO" id="GO:0005351">
    <property type="term" value="F:carbohydrate:proton symporter activity"/>
    <property type="evidence" value="ECO:0007669"/>
    <property type="project" value="TreeGrafter"/>
</dbReference>
<dbReference type="AlphaFoldDB" id="A0A383UYS3"/>
<dbReference type="Gene3D" id="1.20.1250.20">
    <property type="entry name" value="MFS general substrate transporter like domains"/>
    <property type="match status" value="1"/>
</dbReference>
<organism evidence="11 12">
    <name type="scientific">Blumeria hordei</name>
    <name type="common">Barley powdery mildew</name>
    <name type="synonym">Blumeria graminis f. sp. hordei</name>
    <dbReference type="NCBI Taxonomy" id="2867405"/>
    <lineage>
        <taxon>Eukaryota</taxon>
        <taxon>Fungi</taxon>
        <taxon>Dikarya</taxon>
        <taxon>Ascomycota</taxon>
        <taxon>Pezizomycotina</taxon>
        <taxon>Leotiomycetes</taxon>
        <taxon>Erysiphales</taxon>
        <taxon>Erysiphaceae</taxon>
        <taxon>Blumeria</taxon>
    </lineage>
</organism>
<feature type="domain" description="Major facilitator superfamily (MFS) profile" evidence="10">
    <location>
        <begin position="62"/>
        <end position="507"/>
    </location>
</feature>
<evidence type="ECO:0000256" key="7">
    <source>
        <dbReference type="ARBA" id="ARBA00023136"/>
    </source>
</evidence>
<dbReference type="InterPro" id="IPR036259">
    <property type="entry name" value="MFS_trans_sf"/>
</dbReference>
<dbReference type="Proteomes" id="UP000275772">
    <property type="component" value="Unassembled WGS sequence"/>
</dbReference>
<feature type="transmembrane region" description="Helical" evidence="9">
    <location>
        <begin position="384"/>
        <end position="407"/>
    </location>
</feature>
<gene>
    <name evidence="11" type="ORF">BLGHR1_15523</name>
</gene>
<feature type="transmembrane region" description="Helical" evidence="9">
    <location>
        <begin position="322"/>
        <end position="346"/>
    </location>
</feature>
<dbReference type="InterPro" id="IPR020846">
    <property type="entry name" value="MFS_dom"/>
</dbReference>
<comment type="similarity">
    <text evidence="2 8">Belongs to the major facilitator superfamily. Sugar transporter (TC 2.A.1.1) family.</text>
</comment>
<protein>
    <recommendedName>
        <fullName evidence="10">Major facilitator superfamily (MFS) profile domain-containing protein</fullName>
    </recommendedName>
</protein>
<feature type="transmembrane region" description="Helical" evidence="9">
    <location>
        <begin position="485"/>
        <end position="501"/>
    </location>
</feature>
<dbReference type="VEuPathDB" id="FungiDB:BLGHR1_15523"/>
<evidence type="ECO:0000256" key="1">
    <source>
        <dbReference type="ARBA" id="ARBA00004141"/>
    </source>
</evidence>
<evidence type="ECO:0000256" key="9">
    <source>
        <dbReference type="SAM" id="Phobius"/>
    </source>
</evidence>
<dbReference type="PROSITE" id="PS50850">
    <property type="entry name" value="MFS"/>
    <property type="match status" value="1"/>
</dbReference>
<feature type="transmembrane region" description="Helical" evidence="9">
    <location>
        <begin position="450"/>
        <end position="473"/>
    </location>
</feature>
<evidence type="ECO:0000256" key="8">
    <source>
        <dbReference type="RuleBase" id="RU003346"/>
    </source>
</evidence>
<evidence type="ECO:0000259" key="10">
    <source>
        <dbReference type="PROSITE" id="PS50850"/>
    </source>
</evidence>
<dbReference type="PANTHER" id="PTHR48022">
    <property type="entry name" value="PLASTIDIC GLUCOSE TRANSPORTER 4"/>
    <property type="match status" value="1"/>
</dbReference>
<dbReference type="SUPFAM" id="SSF103473">
    <property type="entry name" value="MFS general substrate transporter"/>
    <property type="match status" value="1"/>
</dbReference>